<gene>
    <name evidence="3" type="ORF">JCM21142_6</name>
</gene>
<dbReference type="InterPro" id="IPR011990">
    <property type="entry name" value="TPR-like_helical_dom_sf"/>
</dbReference>
<protein>
    <submittedName>
        <fullName evidence="3">Tetratricopeptide repeat</fullName>
    </submittedName>
</protein>
<evidence type="ECO:0000256" key="2">
    <source>
        <dbReference type="SAM" id="Phobius"/>
    </source>
</evidence>
<proteinExistence type="predicted"/>
<feature type="coiled-coil region" evidence="1">
    <location>
        <begin position="118"/>
        <end position="145"/>
    </location>
</feature>
<dbReference type="InterPro" id="IPR019734">
    <property type="entry name" value="TPR_rpt"/>
</dbReference>
<dbReference type="Pfam" id="PF13181">
    <property type="entry name" value="TPR_8"/>
    <property type="match status" value="1"/>
</dbReference>
<keyword evidence="2" id="KW-0812">Transmembrane</keyword>
<dbReference type="Proteomes" id="UP000019402">
    <property type="component" value="Unassembled WGS sequence"/>
</dbReference>
<dbReference type="EMBL" id="BAMD01000001">
    <property type="protein sequence ID" value="GAF01400.1"/>
    <property type="molecule type" value="Genomic_DNA"/>
</dbReference>
<keyword evidence="4" id="KW-1185">Reference proteome</keyword>
<dbReference type="eggNOG" id="COG0457">
    <property type="taxonomic scope" value="Bacteria"/>
</dbReference>
<reference evidence="3 4" key="1">
    <citation type="journal article" date="2014" name="Genome Announc.">
        <title>Draft Genome Sequence of Cytophaga fermentans JCM 21142T, a Facultative Anaerobe Isolated from Marine Mud.</title>
        <authorList>
            <person name="Starns D."/>
            <person name="Oshima K."/>
            <person name="Suda W."/>
            <person name="Iino T."/>
            <person name="Yuki M."/>
            <person name="Inoue J."/>
            <person name="Kitamura K."/>
            <person name="Iida T."/>
            <person name="Darby A."/>
            <person name="Hattori M."/>
            <person name="Ohkuma M."/>
        </authorList>
    </citation>
    <scope>NUCLEOTIDE SEQUENCE [LARGE SCALE GENOMIC DNA]</scope>
    <source>
        <strain evidence="3 4">JCM 21142</strain>
    </source>
</reference>
<feature type="transmembrane region" description="Helical" evidence="2">
    <location>
        <begin position="153"/>
        <end position="175"/>
    </location>
</feature>
<keyword evidence="2" id="KW-1133">Transmembrane helix</keyword>
<keyword evidence="2" id="KW-0472">Membrane</keyword>
<sequence>MQLSELYLTMYRLKEALQILQRIEDRHKDSLKSIHCLIYEYMGRYYQQINQPPKAINYFKKAIFAIDSFEAHISNKVEVLLNISQLYADLGNTKQAYKYLLQSKQLNDSVFSSTSDRNKELFEIKNEYESQLRKHEATLKNQKLTMLEQEKSLWLLKLIIIASIFVFIEGGVVFYKVLVWNDDL</sequence>
<evidence type="ECO:0000256" key="1">
    <source>
        <dbReference type="SAM" id="Coils"/>
    </source>
</evidence>
<organism evidence="3 4">
    <name type="scientific">Saccharicrinis fermentans DSM 9555 = JCM 21142</name>
    <dbReference type="NCBI Taxonomy" id="869213"/>
    <lineage>
        <taxon>Bacteria</taxon>
        <taxon>Pseudomonadati</taxon>
        <taxon>Bacteroidota</taxon>
        <taxon>Bacteroidia</taxon>
        <taxon>Marinilabiliales</taxon>
        <taxon>Marinilabiliaceae</taxon>
        <taxon>Saccharicrinis</taxon>
    </lineage>
</organism>
<dbReference type="Gene3D" id="1.25.40.10">
    <property type="entry name" value="Tetratricopeptide repeat domain"/>
    <property type="match status" value="1"/>
</dbReference>
<dbReference type="SMART" id="SM00028">
    <property type="entry name" value="TPR"/>
    <property type="match status" value="2"/>
</dbReference>
<comment type="caution">
    <text evidence="3">The sequence shown here is derived from an EMBL/GenBank/DDBJ whole genome shotgun (WGS) entry which is preliminary data.</text>
</comment>
<dbReference type="AlphaFoldDB" id="W7XTT1"/>
<accession>W7XTT1</accession>
<dbReference type="SUPFAM" id="SSF48452">
    <property type="entry name" value="TPR-like"/>
    <property type="match status" value="1"/>
</dbReference>
<keyword evidence="1" id="KW-0175">Coiled coil</keyword>
<dbReference type="STRING" id="869213.GCA_000517085_04414"/>
<evidence type="ECO:0000313" key="4">
    <source>
        <dbReference type="Proteomes" id="UP000019402"/>
    </source>
</evidence>
<evidence type="ECO:0000313" key="3">
    <source>
        <dbReference type="EMBL" id="GAF01400.1"/>
    </source>
</evidence>
<name>W7XTT1_9BACT</name>